<dbReference type="Proteomes" id="UP000694941">
    <property type="component" value="Unplaced"/>
</dbReference>
<evidence type="ECO:0000313" key="4">
    <source>
        <dbReference type="RefSeq" id="XP_013779453.1"/>
    </source>
</evidence>
<dbReference type="RefSeq" id="XP_013779453.1">
    <property type="nucleotide sequence ID" value="XM_013923999.2"/>
</dbReference>
<keyword evidence="2" id="KW-0378">Hydrolase</keyword>
<evidence type="ECO:0000256" key="1">
    <source>
        <dbReference type="ARBA" id="ARBA00008532"/>
    </source>
</evidence>
<dbReference type="SUPFAM" id="SSF55909">
    <property type="entry name" value="Pentein"/>
    <property type="match status" value="1"/>
</dbReference>
<proteinExistence type="inferred from homology"/>
<evidence type="ECO:0000256" key="2">
    <source>
        <dbReference type="ARBA" id="ARBA00022801"/>
    </source>
</evidence>
<comment type="similarity">
    <text evidence="1">Belongs to the DDAH family.</text>
</comment>
<dbReference type="PANTHER" id="PTHR12737">
    <property type="entry name" value="DIMETHYLARGININE DIMETHYLAMINOHYDROLASE"/>
    <property type="match status" value="1"/>
</dbReference>
<accession>A0ABM1BCW6</accession>
<dbReference type="Gene3D" id="3.75.10.10">
    <property type="entry name" value="L-arginine/glycine Amidinotransferase, Chain A"/>
    <property type="match status" value="1"/>
</dbReference>
<name>A0ABM1BCW6_LIMPO</name>
<reference evidence="4" key="1">
    <citation type="submission" date="2025-08" db="UniProtKB">
        <authorList>
            <consortium name="RefSeq"/>
        </authorList>
    </citation>
    <scope>IDENTIFICATION</scope>
    <source>
        <tissue evidence="4">Muscle</tissue>
    </source>
</reference>
<dbReference type="PANTHER" id="PTHR12737:SF9">
    <property type="entry name" value="DIMETHYLARGININASE"/>
    <property type="match status" value="1"/>
</dbReference>
<evidence type="ECO:0000313" key="3">
    <source>
        <dbReference type="Proteomes" id="UP000694941"/>
    </source>
</evidence>
<dbReference type="Pfam" id="PF19420">
    <property type="entry name" value="DDAH_eukar"/>
    <property type="match status" value="1"/>
</dbReference>
<protein>
    <submittedName>
        <fullName evidence="4">N(G),N(G)-dimethylarginine dimethylaminohydrolase 1-like</fullName>
    </submittedName>
</protein>
<keyword evidence="3" id="KW-1185">Reference proteome</keyword>
<sequence>MASHRYTHAIVCRIPLSFKTKALGISEEIDLDKAKQQHEEYCKILRDAGLDVIELPPDENLPNCIFVEDTAVVCNGTALICRPVHAPRQKEVEIIRTIIKKELELPVVEIADPSATIEGGDVLFTGREFFVGLSNRTNEAGARALAAAFPEYPVTPIKIGHTPHIKSLVSVAGPDILCVSEGKESKSVLKRIEQEASFRYQTITVPDDNAANCVYINGTLIYSAEYPESIKVFEERVDYNKVSANVSELRKAHGALTCCSILIKKTKYLKKL</sequence>
<gene>
    <name evidence="4" type="primary">LOC106463917</name>
</gene>
<organism evidence="3 4">
    <name type="scientific">Limulus polyphemus</name>
    <name type="common">Atlantic horseshoe crab</name>
    <dbReference type="NCBI Taxonomy" id="6850"/>
    <lineage>
        <taxon>Eukaryota</taxon>
        <taxon>Metazoa</taxon>
        <taxon>Ecdysozoa</taxon>
        <taxon>Arthropoda</taxon>
        <taxon>Chelicerata</taxon>
        <taxon>Merostomata</taxon>
        <taxon>Xiphosura</taxon>
        <taxon>Limulidae</taxon>
        <taxon>Limulus</taxon>
    </lineage>
</organism>
<dbReference type="InterPro" id="IPR033199">
    <property type="entry name" value="DDAH-like"/>
</dbReference>
<dbReference type="GeneID" id="106463917"/>